<dbReference type="EMBL" id="UINC01201378">
    <property type="protein sequence ID" value="SVE20695.1"/>
    <property type="molecule type" value="Genomic_DNA"/>
</dbReference>
<reference evidence="1" key="1">
    <citation type="submission" date="2018-05" db="EMBL/GenBank/DDBJ databases">
        <authorList>
            <person name="Lanie J.A."/>
            <person name="Ng W.-L."/>
            <person name="Kazmierczak K.M."/>
            <person name="Andrzejewski T.M."/>
            <person name="Davidsen T.M."/>
            <person name="Wayne K.J."/>
            <person name="Tettelin H."/>
            <person name="Glass J.I."/>
            <person name="Rusch D."/>
            <person name="Podicherti R."/>
            <person name="Tsui H.-C.T."/>
            <person name="Winkler M.E."/>
        </authorList>
    </citation>
    <scope>NUCLEOTIDE SEQUENCE</scope>
</reference>
<gene>
    <name evidence="1" type="ORF">METZ01_LOCUS473549</name>
</gene>
<evidence type="ECO:0000313" key="1">
    <source>
        <dbReference type="EMBL" id="SVE20695.1"/>
    </source>
</evidence>
<name>A0A383BMW9_9ZZZZ</name>
<dbReference type="AlphaFoldDB" id="A0A383BMW9"/>
<organism evidence="1">
    <name type="scientific">marine metagenome</name>
    <dbReference type="NCBI Taxonomy" id="408172"/>
    <lineage>
        <taxon>unclassified sequences</taxon>
        <taxon>metagenomes</taxon>
        <taxon>ecological metagenomes</taxon>
    </lineage>
</organism>
<sequence length="56" mass="5999">MAWAITIMAMHGGGHGTGMQQRFDVDGAGKIPIKELTLVRTKAITDYDADTKKHGG</sequence>
<accession>A0A383BMW9</accession>
<protein>
    <submittedName>
        <fullName evidence="1">Uncharacterized protein</fullName>
    </submittedName>
</protein>
<proteinExistence type="predicted"/>